<dbReference type="InterPro" id="IPR001509">
    <property type="entry name" value="Epimerase_deHydtase"/>
</dbReference>
<gene>
    <name evidence="4" type="ORF">MANY_17780</name>
</gene>
<dbReference type="NCBIfam" id="TIGR01777">
    <property type="entry name" value="yfcH"/>
    <property type="match status" value="1"/>
</dbReference>
<organism evidence="4 5">
    <name type="scientific">Mycolicibacterium anyangense</name>
    <dbReference type="NCBI Taxonomy" id="1431246"/>
    <lineage>
        <taxon>Bacteria</taxon>
        <taxon>Bacillati</taxon>
        <taxon>Actinomycetota</taxon>
        <taxon>Actinomycetes</taxon>
        <taxon>Mycobacteriales</taxon>
        <taxon>Mycobacteriaceae</taxon>
        <taxon>Mycolicibacterium</taxon>
    </lineage>
</organism>
<dbReference type="PANTHER" id="PTHR11092:SF0">
    <property type="entry name" value="EPIMERASE FAMILY PROTEIN SDR39U1"/>
    <property type="match status" value="1"/>
</dbReference>
<evidence type="ECO:0000313" key="4">
    <source>
        <dbReference type="EMBL" id="BBZ76441.1"/>
    </source>
</evidence>
<dbReference type="InterPro" id="IPR023393">
    <property type="entry name" value="START-like_dom_sf"/>
</dbReference>
<dbReference type="SUPFAM" id="SSF51735">
    <property type="entry name" value="NAD(P)-binding Rossmann-fold domains"/>
    <property type="match status" value="1"/>
</dbReference>
<evidence type="ECO:0000313" key="5">
    <source>
        <dbReference type="Proteomes" id="UP000467249"/>
    </source>
</evidence>
<dbReference type="AlphaFoldDB" id="A0A6N4WB72"/>
<dbReference type="SUPFAM" id="SSF55961">
    <property type="entry name" value="Bet v1-like"/>
    <property type="match status" value="1"/>
</dbReference>
<dbReference type="InterPro" id="IPR010099">
    <property type="entry name" value="SDR39U1"/>
</dbReference>
<dbReference type="KEGG" id="many:MANY_17780"/>
<dbReference type="PANTHER" id="PTHR11092">
    <property type="entry name" value="SUGAR NUCLEOTIDE EPIMERASE RELATED"/>
    <property type="match status" value="1"/>
</dbReference>
<name>A0A6N4WB72_9MYCO</name>
<dbReference type="Gene3D" id="3.40.50.720">
    <property type="entry name" value="NAD(P)-binding Rossmann-like Domain"/>
    <property type="match status" value="1"/>
</dbReference>
<reference evidence="4 5" key="1">
    <citation type="journal article" date="2019" name="Emerg. Microbes Infect.">
        <title>Comprehensive subspecies identification of 175 nontuberculous mycobacteria species based on 7547 genomic profiles.</title>
        <authorList>
            <person name="Matsumoto Y."/>
            <person name="Kinjo T."/>
            <person name="Motooka D."/>
            <person name="Nabeya D."/>
            <person name="Jung N."/>
            <person name="Uechi K."/>
            <person name="Horii T."/>
            <person name="Iida T."/>
            <person name="Fujita J."/>
            <person name="Nakamura S."/>
        </authorList>
    </citation>
    <scope>NUCLEOTIDE SEQUENCE [LARGE SCALE GENOMIC DNA]</scope>
    <source>
        <strain evidence="4 5">JCM 30275</strain>
    </source>
</reference>
<feature type="domain" description="DUF1731" evidence="3">
    <location>
        <begin position="401"/>
        <end position="448"/>
    </location>
</feature>
<evidence type="ECO:0000259" key="3">
    <source>
        <dbReference type="Pfam" id="PF08338"/>
    </source>
</evidence>
<proteinExistence type="inferred from homology"/>
<protein>
    <submittedName>
        <fullName evidence="4">Nucleoside-diphosphate sugar epimerase</fullName>
    </submittedName>
</protein>
<dbReference type="Pfam" id="PF08338">
    <property type="entry name" value="DUF1731"/>
    <property type="match status" value="1"/>
</dbReference>
<feature type="domain" description="NAD-dependent epimerase/dehydratase" evidence="2">
    <location>
        <begin position="159"/>
        <end position="364"/>
    </location>
</feature>
<sequence>MSIVGIEYASIVDHPLDEVFAWHTRPGAMRRLVPPWQPMRVVAETSSLADGVAILGLPAGLRWIARHDPAGYDPPHQFVDVLSSDGLMTLPPRVIGWWRHTHRYSDAGNGTTRVHDIVDTTVPGAALRSTFAYRHRQLADDLAAHRDAAAAGAGSLVVAMTGSSGLVGTALAAMLSTGGHRVIRLVRRNPAGIDERRWEPTDPAPDLLDGVDAVVHLAGESIAGRFTESHRRAIRDSRIEPTRTLAELAAGSGSGVRAFISASAIGIYGYDRGDAVLSEDSDRGDGFLADVVADWEAATAPAADAGLRTVLVRTGIVQAAAGGTLRLMRPLFAAGLGGRLGSGRQWLSWIGLDDLLDVYYRALWDERLSGPVNAVGPDPVRNSDYTAALGATLHRPALLPVPSIGPRLLLGEQGARELAEADQRVLPAKLQTLGHRFRHRTVDDALAHQLGHDPAPGVL</sequence>
<dbReference type="Gene3D" id="3.30.530.20">
    <property type="match status" value="1"/>
</dbReference>
<dbReference type="CDD" id="cd07820">
    <property type="entry name" value="SRPBCC_3"/>
    <property type="match status" value="1"/>
</dbReference>
<accession>A0A6N4WB72</accession>
<dbReference type="InterPro" id="IPR036291">
    <property type="entry name" value="NAD(P)-bd_dom_sf"/>
</dbReference>
<evidence type="ECO:0000259" key="2">
    <source>
        <dbReference type="Pfam" id="PF01370"/>
    </source>
</evidence>
<dbReference type="EMBL" id="AP022620">
    <property type="protein sequence ID" value="BBZ76441.1"/>
    <property type="molecule type" value="Genomic_DNA"/>
</dbReference>
<keyword evidence="5" id="KW-1185">Reference proteome</keyword>
<comment type="similarity">
    <text evidence="1">Belongs to the NAD(P)-dependent epimerase/dehydratase family. SDR39U1 subfamily.</text>
</comment>
<evidence type="ECO:0000256" key="1">
    <source>
        <dbReference type="ARBA" id="ARBA00009353"/>
    </source>
</evidence>
<dbReference type="Pfam" id="PF01370">
    <property type="entry name" value="Epimerase"/>
    <property type="match status" value="1"/>
</dbReference>
<dbReference type="Proteomes" id="UP000467249">
    <property type="component" value="Chromosome"/>
</dbReference>
<dbReference type="InterPro" id="IPR013549">
    <property type="entry name" value="DUF1731"/>
</dbReference>